<evidence type="ECO:0000313" key="2">
    <source>
        <dbReference type="Proteomes" id="UP000001740"/>
    </source>
</evidence>
<sequence>MAAPHRSAASARSLWLIRQLRDHSTSTAARCDAYGIASQIRSASIQSPG</sequence>
<dbReference type="KEGG" id="xop:PXO_03617"/>
<evidence type="ECO:0000313" key="1">
    <source>
        <dbReference type="EMBL" id="ACD56908.1"/>
    </source>
</evidence>
<reference evidence="1 2" key="1">
    <citation type="journal article" date="2008" name="BMC Genomics">
        <title>Genome sequence and rapid evolution of the rice pathogen Xanthomonas oryzae pv. oryzae PXO99A.</title>
        <authorList>
            <person name="Salzberg S.L."/>
            <person name="Sommer D.D."/>
            <person name="Schatz M.C."/>
            <person name="Phillippy A.M."/>
            <person name="Rabinowicz P.D."/>
            <person name="Tsuge S."/>
            <person name="Furutani A."/>
            <person name="Ochiai H."/>
            <person name="Delcher A.L."/>
            <person name="Kelley D."/>
            <person name="Madupu R."/>
            <person name="Puiu D."/>
            <person name="Radune D."/>
            <person name="Shumway M."/>
            <person name="Trapnell C."/>
            <person name="Aparna G."/>
            <person name="Jha G."/>
            <person name="Pandey A."/>
            <person name="Patil P.B."/>
            <person name="Ishihara H."/>
            <person name="Meyer D.F."/>
            <person name="Szurek B."/>
            <person name="Verdier V."/>
            <person name="Koebnik R."/>
            <person name="Dow J.M."/>
            <person name="Ryan R.P."/>
            <person name="Hirata H."/>
            <person name="Tsuyumu S."/>
            <person name="Won Lee S."/>
            <person name="Seo Y.S."/>
            <person name="Sriariyanum M."/>
            <person name="Ronald P.C."/>
            <person name="Sonti R.V."/>
            <person name="Van Sluys M.A."/>
            <person name="Leach J.E."/>
            <person name="White F.F."/>
            <person name="Bogdanove A.J."/>
        </authorList>
    </citation>
    <scope>NUCLEOTIDE SEQUENCE [LARGE SCALE GENOMIC DNA]</scope>
    <source>
        <strain evidence="1 2">PXO99A</strain>
    </source>
</reference>
<gene>
    <name evidence="1" type="ordered locus">PXO_03617</name>
</gene>
<dbReference type="Proteomes" id="UP000001740">
    <property type="component" value="Chromosome"/>
</dbReference>
<accession>A0A0K0GFF8</accession>
<proteinExistence type="predicted"/>
<protein>
    <submittedName>
        <fullName evidence="1">Uncharacterized protein</fullName>
    </submittedName>
</protein>
<name>A0A0K0GFF8_XANOP</name>
<dbReference type="AlphaFoldDB" id="A0A0K0GFF8"/>
<dbReference type="EMBL" id="CP000967">
    <property type="protein sequence ID" value="ACD56908.1"/>
    <property type="molecule type" value="Genomic_DNA"/>
</dbReference>
<dbReference type="HOGENOM" id="CLU_3142252_0_0_6"/>
<organism evidence="1 2">
    <name type="scientific">Xanthomonas oryzae pv. oryzae (strain PXO99A)</name>
    <dbReference type="NCBI Taxonomy" id="360094"/>
    <lineage>
        <taxon>Bacteria</taxon>
        <taxon>Pseudomonadati</taxon>
        <taxon>Pseudomonadota</taxon>
        <taxon>Gammaproteobacteria</taxon>
        <taxon>Lysobacterales</taxon>
        <taxon>Lysobacteraceae</taxon>
        <taxon>Xanthomonas</taxon>
    </lineage>
</organism>